<dbReference type="InterPro" id="IPR011051">
    <property type="entry name" value="RmlC_Cupin_sf"/>
</dbReference>
<evidence type="ECO:0000313" key="3">
    <source>
        <dbReference type="Proteomes" id="UP000186609"/>
    </source>
</evidence>
<accession>A0A1P8K1H8</accession>
<dbReference type="OrthoDB" id="9789585at2"/>
<dbReference type="GO" id="GO:0004792">
    <property type="term" value="F:thiosulfate-cyanide sulfurtransferase activity"/>
    <property type="evidence" value="ECO:0007669"/>
    <property type="project" value="TreeGrafter"/>
</dbReference>
<dbReference type="InterPro" id="IPR014710">
    <property type="entry name" value="RmlC-like_jellyroll"/>
</dbReference>
<dbReference type="SUPFAM" id="SSF52821">
    <property type="entry name" value="Rhodanese/Cell cycle control phosphatase"/>
    <property type="match status" value="4"/>
</dbReference>
<dbReference type="Gene3D" id="2.60.120.10">
    <property type="entry name" value="Jelly Rolls"/>
    <property type="match status" value="1"/>
</dbReference>
<dbReference type="STRING" id="1842727.RD110_23775"/>
<protein>
    <submittedName>
        <fullName evidence="2">Sulfurtransferase</fullName>
    </submittedName>
</protein>
<dbReference type="SMART" id="SM00450">
    <property type="entry name" value="RHOD"/>
    <property type="match status" value="4"/>
</dbReference>
<feature type="domain" description="Rhodanese" evidence="1">
    <location>
        <begin position="344"/>
        <end position="435"/>
    </location>
</feature>
<organism evidence="2 3">
    <name type="scientific">Rhodoferax koreensis</name>
    <dbReference type="NCBI Taxonomy" id="1842727"/>
    <lineage>
        <taxon>Bacteria</taxon>
        <taxon>Pseudomonadati</taxon>
        <taxon>Pseudomonadota</taxon>
        <taxon>Betaproteobacteria</taxon>
        <taxon>Burkholderiales</taxon>
        <taxon>Comamonadaceae</taxon>
        <taxon>Rhodoferax</taxon>
    </lineage>
</organism>
<dbReference type="RefSeq" id="WP_076202649.1">
    <property type="nucleotide sequence ID" value="NZ_CP019236.1"/>
</dbReference>
<keyword evidence="3" id="KW-1185">Reference proteome</keyword>
<reference evidence="2 3" key="1">
    <citation type="submission" date="2017-01" db="EMBL/GenBank/DDBJ databases">
        <authorList>
            <person name="Mah S.A."/>
            <person name="Swanson W.J."/>
            <person name="Moy G.W."/>
            <person name="Vacquier V.D."/>
        </authorList>
    </citation>
    <scope>NUCLEOTIDE SEQUENCE [LARGE SCALE GENOMIC DNA]</scope>
    <source>
        <strain evidence="2 3">DCY110</strain>
    </source>
</reference>
<dbReference type="KEGG" id="rhy:RD110_23775"/>
<dbReference type="Proteomes" id="UP000186609">
    <property type="component" value="Chromosome"/>
</dbReference>
<dbReference type="AlphaFoldDB" id="A0A1P8K1H8"/>
<dbReference type="PANTHER" id="PTHR44086:SF10">
    <property type="entry name" value="THIOSULFATE SULFURTRANSFERASE_RHODANESE-LIKE DOMAIN-CONTAINING PROTEIN 3"/>
    <property type="match status" value="1"/>
</dbReference>
<feature type="domain" description="Rhodanese" evidence="1">
    <location>
        <begin position="595"/>
        <end position="683"/>
    </location>
</feature>
<dbReference type="SUPFAM" id="SSF51182">
    <property type="entry name" value="RmlC-like cupins"/>
    <property type="match status" value="1"/>
</dbReference>
<keyword evidence="2" id="KW-0808">Transferase</keyword>
<sequence>MTQTVVPLDFSGSDVASRRAGAVGAFLNTAHRLLPDPRHASAEQLRAVADALVHLGLRTDLFPPAHFPVDADHPAQVYRLAEDVHGHYALYVSAGLAGKAQPPHDHTTWAIIAGISGNERNDVYARHKTDDPARDRLAHLRTVDVAPGAAITLGPDDVHTIELVDGQAGLHLHFYGLALDRLLERVVFESKAGGTYRTFSPPALIKHPLTTPQALKAALADGEEIAVLDVRETGVFTHRHILLVASAPLWRLELLIDRLVPRRSTRVVLVDADEALVHQAAAKLVKLGWHNVSVLAGGTDAWAAAGYEIFSGSNVPSKAFGEVIEHEKHTPWIDTEELQQRIARGDNIVVVDSRTPEEFKAFSLPFAHSLPGAELVYRIGEIAPDPETFVVVNCAGRTRSIVGAQTLIDAGIPNKVASLKDGTMAWLLAGRELAYGRNATWPEPTAATRDAARARAASVAARAGVQRIDAATLARFESEAGERSLFRFDVRTREEYEAGHLEGWRWAPGGQLVQATDEYAATRRARIVLADWDGVRALTTGAWLAQLGQHEVFVFSPATTSVPPTLVTGPEPVRVLQTRTPAAAIAPIQAASLIDAGRAVVFDVDRRAAFERRHIAGARFAVPDRLREFTADLPAGQTVLITSPDGVLAATVAAELAHRGGRDVRTIVGGTDAWAAAGLPTASGAEGVLTGDDDHWYSPYAHSDLALRDAGFKQYLDWEIGLVAQLQREGDVGIRLVAAA</sequence>
<dbReference type="InterPro" id="IPR036873">
    <property type="entry name" value="Rhodanese-like_dom_sf"/>
</dbReference>
<proteinExistence type="predicted"/>
<dbReference type="Gene3D" id="3.40.250.10">
    <property type="entry name" value="Rhodanese-like domain"/>
    <property type="match status" value="4"/>
</dbReference>
<dbReference type="EMBL" id="CP019236">
    <property type="protein sequence ID" value="APW39849.1"/>
    <property type="molecule type" value="Genomic_DNA"/>
</dbReference>
<gene>
    <name evidence="2" type="ORF">RD110_23775</name>
</gene>
<dbReference type="PROSITE" id="PS50206">
    <property type="entry name" value="RHODANESE_3"/>
    <property type="match status" value="4"/>
</dbReference>
<name>A0A1P8K1H8_9BURK</name>
<dbReference type="Pfam" id="PF00581">
    <property type="entry name" value="Rhodanese"/>
    <property type="match status" value="4"/>
</dbReference>
<dbReference type="PANTHER" id="PTHR44086">
    <property type="entry name" value="THIOSULFATE SULFURTRANSFERASE RDL2, MITOCHONDRIAL-RELATED"/>
    <property type="match status" value="1"/>
</dbReference>
<dbReference type="InterPro" id="IPR001763">
    <property type="entry name" value="Rhodanese-like_dom"/>
</dbReference>
<evidence type="ECO:0000313" key="2">
    <source>
        <dbReference type="EMBL" id="APW39849.1"/>
    </source>
</evidence>
<feature type="domain" description="Rhodanese" evidence="1">
    <location>
        <begin position="489"/>
        <end position="560"/>
    </location>
</feature>
<feature type="domain" description="Rhodanese" evidence="1">
    <location>
        <begin position="221"/>
        <end position="311"/>
    </location>
</feature>
<evidence type="ECO:0000259" key="1">
    <source>
        <dbReference type="PROSITE" id="PS50206"/>
    </source>
</evidence>